<comment type="caution">
    <text evidence="7">The sequence shown here is derived from an EMBL/GenBank/DDBJ whole genome shotgun (WGS) entry which is preliminary data.</text>
</comment>
<reference evidence="7 8" key="1">
    <citation type="submission" date="2021-10" db="EMBL/GenBank/DDBJ databases">
        <title>Anaerobic single-cell dispensing facilitates the cultivation of human gut bacteria.</title>
        <authorList>
            <person name="Afrizal A."/>
        </authorList>
    </citation>
    <scope>NUCLEOTIDE SEQUENCE [LARGE SCALE GENOMIC DNA]</scope>
    <source>
        <strain evidence="7 8">CLA-AA-H244</strain>
    </source>
</reference>
<dbReference type="EMBL" id="JAJEQF010000052">
    <property type="protein sequence ID" value="MCC2168935.1"/>
    <property type="molecule type" value="Genomic_DNA"/>
</dbReference>
<dbReference type="SUPFAM" id="SSF90123">
    <property type="entry name" value="ABC transporter transmembrane region"/>
    <property type="match status" value="1"/>
</dbReference>
<gene>
    <name evidence="7" type="ORF">LKD45_14780</name>
</gene>
<evidence type="ECO:0000313" key="8">
    <source>
        <dbReference type="Proteomes" id="UP001199355"/>
    </source>
</evidence>
<dbReference type="GO" id="GO:0005524">
    <property type="term" value="F:ATP binding"/>
    <property type="evidence" value="ECO:0007669"/>
    <property type="project" value="InterPro"/>
</dbReference>
<dbReference type="InterPro" id="IPR011527">
    <property type="entry name" value="ABC1_TM_dom"/>
</dbReference>
<evidence type="ECO:0000313" key="7">
    <source>
        <dbReference type="EMBL" id="MCC2168935.1"/>
    </source>
</evidence>
<organism evidence="7 8">
    <name type="scientific">Gallintestinimicrobium propionicum</name>
    <dbReference type="NCBI Taxonomy" id="2981770"/>
    <lineage>
        <taxon>Bacteria</taxon>
        <taxon>Bacillati</taxon>
        <taxon>Bacillota</taxon>
        <taxon>Clostridia</taxon>
        <taxon>Lachnospirales</taxon>
        <taxon>Lachnospiraceae</taxon>
        <taxon>Gallintestinimicrobium</taxon>
    </lineage>
</organism>
<feature type="transmembrane region" description="Helical" evidence="5">
    <location>
        <begin position="21"/>
        <end position="44"/>
    </location>
</feature>
<feature type="transmembrane region" description="Helical" evidence="5">
    <location>
        <begin position="128"/>
        <end position="147"/>
    </location>
</feature>
<dbReference type="GO" id="GO:0140359">
    <property type="term" value="F:ABC-type transporter activity"/>
    <property type="evidence" value="ECO:0007669"/>
    <property type="project" value="InterPro"/>
</dbReference>
<evidence type="ECO:0000256" key="4">
    <source>
        <dbReference type="ARBA" id="ARBA00023136"/>
    </source>
</evidence>
<keyword evidence="4 5" id="KW-0472">Membrane</keyword>
<evidence type="ECO:0000256" key="5">
    <source>
        <dbReference type="SAM" id="Phobius"/>
    </source>
</evidence>
<keyword evidence="8" id="KW-1185">Reference proteome</keyword>
<dbReference type="Gene3D" id="1.20.1560.10">
    <property type="entry name" value="ABC transporter type 1, transmembrane domain"/>
    <property type="match status" value="1"/>
</dbReference>
<evidence type="ECO:0000256" key="3">
    <source>
        <dbReference type="ARBA" id="ARBA00022989"/>
    </source>
</evidence>
<dbReference type="GO" id="GO:0005886">
    <property type="term" value="C:plasma membrane"/>
    <property type="evidence" value="ECO:0007669"/>
    <property type="project" value="UniProtKB-SubCell"/>
</dbReference>
<evidence type="ECO:0000256" key="2">
    <source>
        <dbReference type="ARBA" id="ARBA00022692"/>
    </source>
</evidence>
<dbReference type="Proteomes" id="UP001199355">
    <property type="component" value="Unassembled WGS sequence"/>
</dbReference>
<feature type="transmembrane region" description="Helical" evidence="5">
    <location>
        <begin position="245"/>
        <end position="262"/>
    </location>
</feature>
<evidence type="ECO:0000259" key="6">
    <source>
        <dbReference type="PROSITE" id="PS50929"/>
    </source>
</evidence>
<feature type="transmembrane region" description="Helical" evidence="5">
    <location>
        <begin position="56"/>
        <end position="73"/>
    </location>
</feature>
<evidence type="ECO:0000256" key="1">
    <source>
        <dbReference type="ARBA" id="ARBA00004651"/>
    </source>
</evidence>
<protein>
    <recommendedName>
        <fullName evidence="6">ABC transmembrane type-1 domain-containing protein</fullName>
    </recommendedName>
</protein>
<proteinExistence type="predicted"/>
<keyword evidence="3 5" id="KW-1133">Transmembrane helix</keyword>
<feature type="transmembrane region" description="Helical" evidence="5">
    <location>
        <begin position="153"/>
        <end position="173"/>
    </location>
</feature>
<dbReference type="InterPro" id="IPR036640">
    <property type="entry name" value="ABC1_TM_sf"/>
</dbReference>
<keyword evidence="2 5" id="KW-0812">Transmembrane</keyword>
<dbReference type="PROSITE" id="PS50929">
    <property type="entry name" value="ABC_TM1F"/>
    <property type="match status" value="1"/>
</dbReference>
<comment type="subcellular location">
    <subcellularLocation>
        <location evidence="1">Cell membrane</location>
        <topology evidence="1">Multi-pass membrane protein</topology>
    </subcellularLocation>
</comment>
<dbReference type="RefSeq" id="WP_308728996.1">
    <property type="nucleotide sequence ID" value="NZ_JAJEQF010000052.1"/>
</dbReference>
<feature type="domain" description="ABC transmembrane type-1" evidence="6">
    <location>
        <begin position="27"/>
        <end position="282"/>
    </location>
</feature>
<dbReference type="AlphaFoldDB" id="A0AAE3B040"/>
<accession>A0AAE3B040</accession>
<sequence>MKQFSYMLHTIFYYAPGESAAYLAAEIMSCLISFLQLILLQSVVDSFLQNSLGSGIWQGVLFLGIYFLFQVLIQNGKERLQFGLEKKVTLALGTHIAETVHSLDYPHFESETMYDLVEKISDKPYEHFWKAFYSFSKVIGILLQLIAVFGYLLYLSGGGVGVSVVLIVLIFYFDYKIMVTSDALENERIPEERRMKYYLNLFYDKKYLYEIKIMQTKNFFMKRIEQHMDKVYKKRLEISLHTQKYYGISCLFLSLWTIWIFAFTGLQVYQGALSAGVFLACVKMIDMVSGLSGDFSEEYVECGEEVQKLGYLKKLEGLQHGE</sequence>
<name>A0AAE3B040_9FIRM</name>